<dbReference type="InterPro" id="IPR044772">
    <property type="entry name" value="NO3_transporter"/>
</dbReference>
<dbReference type="AlphaFoldDB" id="A0A974SS68"/>
<dbReference type="SUPFAM" id="SSF103473">
    <property type="entry name" value="MFS general substrate transporter"/>
    <property type="match status" value="1"/>
</dbReference>
<name>A0A974SS68_9RHOO</name>
<dbReference type="GO" id="GO:0016020">
    <property type="term" value="C:membrane"/>
    <property type="evidence" value="ECO:0007669"/>
    <property type="project" value="UniProtKB-SubCell"/>
</dbReference>
<feature type="transmembrane region" description="Helical" evidence="7">
    <location>
        <begin position="12"/>
        <end position="32"/>
    </location>
</feature>
<protein>
    <submittedName>
        <fullName evidence="9">NarK/NasA family nitrate transporter</fullName>
    </submittedName>
</protein>
<dbReference type="InterPro" id="IPR036259">
    <property type="entry name" value="MFS_trans_sf"/>
</dbReference>
<evidence type="ECO:0000256" key="4">
    <source>
        <dbReference type="ARBA" id="ARBA00022989"/>
    </source>
</evidence>
<feature type="transmembrane region" description="Helical" evidence="7">
    <location>
        <begin position="365"/>
        <end position="386"/>
    </location>
</feature>
<evidence type="ECO:0000313" key="9">
    <source>
        <dbReference type="EMBL" id="QRJ65515.1"/>
    </source>
</evidence>
<feature type="transmembrane region" description="Helical" evidence="7">
    <location>
        <begin position="213"/>
        <end position="236"/>
    </location>
</feature>
<keyword evidence="10" id="KW-1185">Reference proteome</keyword>
<dbReference type="InterPro" id="IPR020846">
    <property type="entry name" value="MFS_dom"/>
</dbReference>
<dbReference type="EMBL" id="CP064781">
    <property type="protein sequence ID" value="QRJ65515.1"/>
    <property type="molecule type" value="Genomic_DNA"/>
</dbReference>
<dbReference type="PANTHER" id="PTHR23515">
    <property type="entry name" value="HIGH-AFFINITY NITRATE TRANSPORTER 2.3"/>
    <property type="match status" value="1"/>
</dbReference>
<dbReference type="CDD" id="cd17341">
    <property type="entry name" value="MFS_NRT2_like"/>
    <property type="match status" value="1"/>
</dbReference>
<evidence type="ECO:0000256" key="7">
    <source>
        <dbReference type="SAM" id="Phobius"/>
    </source>
</evidence>
<keyword evidence="4 7" id="KW-1133">Transmembrane helix</keyword>
<evidence type="ECO:0000256" key="2">
    <source>
        <dbReference type="ARBA" id="ARBA00008432"/>
    </source>
</evidence>
<comment type="similarity">
    <text evidence="2">Belongs to the major facilitator superfamily. Nitrate/nitrite porter (TC 2.A.1.8) family.</text>
</comment>
<dbReference type="RefSeq" id="WP_203389045.1">
    <property type="nucleotide sequence ID" value="NZ_CP064781.1"/>
</dbReference>
<dbReference type="Proteomes" id="UP000663444">
    <property type="component" value="Chromosome"/>
</dbReference>
<feature type="transmembrane region" description="Helical" evidence="7">
    <location>
        <begin position="139"/>
        <end position="163"/>
    </location>
</feature>
<dbReference type="PROSITE" id="PS50850">
    <property type="entry name" value="MFS"/>
    <property type="match status" value="1"/>
</dbReference>
<reference evidence="9" key="1">
    <citation type="submission" date="2020-11" db="EMBL/GenBank/DDBJ databases">
        <title>Azospira restricta DSM 18626 genome sequence.</title>
        <authorList>
            <person name="Moe W.M."/>
        </authorList>
    </citation>
    <scope>NUCLEOTIDE SEQUENCE</scope>
    <source>
        <strain evidence="9">DSM 18626</strain>
    </source>
</reference>
<evidence type="ECO:0000256" key="3">
    <source>
        <dbReference type="ARBA" id="ARBA00022692"/>
    </source>
</evidence>
<feature type="transmembrane region" description="Helical" evidence="7">
    <location>
        <begin position="169"/>
        <end position="188"/>
    </location>
</feature>
<proteinExistence type="inferred from homology"/>
<sequence>MDKKSFLQAGHTPTLLAAFLYFDLAFMVWVMLGPLAVGIAKDLGLSHAEKGLMVAVPVLAGALLRIVMGILVDRLSPKKAAIIGQVIVLGALTYAWLVGVHSYTEVLILGGFLGVAGASFAAALPLASRWYPPEHQGTAMGIAGAGNSGTAFAALLAPGLAAAYGWTNVFGIALVPLSIVFVLFLFMAKDAPDAPPPKSLAEYLKVLKDKDAWWFMFFYSVTFGGFVGLASSLVIYFNTQYGLDPKMAGYFTAACVFAGSLVRPIGGNVADRVGGVRSLSLMYVIAAIFLAIVSFGLPQAWMALAAFVCAMLALGMGNGAVFQLVPQRFKKEIGVMTGLVGMAGGVGGFYLASSLGYSKQLTGSYQIGFLIFASLALLALVGLTGVKTRWRTTWGASHLTTAKI</sequence>
<dbReference type="GO" id="GO:0042128">
    <property type="term" value="P:nitrate assimilation"/>
    <property type="evidence" value="ECO:0007669"/>
    <property type="project" value="UniProtKB-KW"/>
</dbReference>
<feature type="transmembrane region" description="Helical" evidence="7">
    <location>
        <begin position="52"/>
        <end position="73"/>
    </location>
</feature>
<keyword evidence="5" id="KW-0534">Nitrate assimilation</keyword>
<dbReference type="Pfam" id="PF07690">
    <property type="entry name" value="MFS_1"/>
    <property type="match status" value="1"/>
</dbReference>
<dbReference type="InterPro" id="IPR011701">
    <property type="entry name" value="MFS"/>
</dbReference>
<evidence type="ECO:0000256" key="5">
    <source>
        <dbReference type="ARBA" id="ARBA00023063"/>
    </source>
</evidence>
<feature type="transmembrane region" description="Helical" evidence="7">
    <location>
        <begin position="333"/>
        <end position="353"/>
    </location>
</feature>
<feature type="domain" description="Major facilitator superfamily (MFS) profile" evidence="8">
    <location>
        <begin position="13"/>
        <end position="391"/>
    </location>
</feature>
<dbReference type="Gene3D" id="1.20.1250.20">
    <property type="entry name" value="MFS general substrate transporter like domains"/>
    <property type="match status" value="1"/>
</dbReference>
<feature type="transmembrane region" description="Helical" evidence="7">
    <location>
        <begin position="106"/>
        <end position="127"/>
    </location>
</feature>
<evidence type="ECO:0000256" key="1">
    <source>
        <dbReference type="ARBA" id="ARBA00004141"/>
    </source>
</evidence>
<organism evidence="9 10">
    <name type="scientific">Azospira restricta</name>
    <dbReference type="NCBI Taxonomy" id="404405"/>
    <lineage>
        <taxon>Bacteria</taxon>
        <taxon>Pseudomonadati</taxon>
        <taxon>Pseudomonadota</taxon>
        <taxon>Betaproteobacteria</taxon>
        <taxon>Rhodocyclales</taxon>
        <taxon>Rhodocyclaceae</taxon>
        <taxon>Azospira</taxon>
    </lineage>
</organism>
<keyword evidence="3 7" id="KW-0812">Transmembrane</keyword>
<gene>
    <name evidence="9" type="ORF">IWH25_09425</name>
</gene>
<evidence type="ECO:0000256" key="6">
    <source>
        <dbReference type="ARBA" id="ARBA00023136"/>
    </source>
</evidence>
<dbReference type="GO" id="GO:0015112">
    <property type="term" value="F:nitrate transmembrane transporter activity"/>
    <property type="evidence" value="ECO:0007669"/>
    <property type="project" value="InterPro"/>
</dbReference>
<feature type="transmembrane region" description="Helical" evidence="7">
    <location>
        <begin position="278"/>
        <end position="295"/>
    </location>
</feature>
<evidence type="ECO:0000259" key="8">
    <source>
        <dbReference type="PROSITE" id="PS50850"/>
    </source>
</evidence>
<feature type="transmembrane region" description="Helical" evidence="7">
    <location>
        <begin position="301"/>
        <end position="321"/>
    </location>
</feature>
<feature type="transmembrane region" description="Helical" evidence="7">
    <location>
        <begin position="80"/>
        <end position="100"/>
    </location>
</feature>
<accession>A0A974SS68</accession>
<keyword evidence="6 7" id="KW-0472">Membrane</keyword>
<evidence type="ECO:0000313" key="10">
    <source>
        <dbReference type="Proteomes" id="UP000663444"/>
    </source>
</evidence>
<comment type="subcellular location">
    <subcellularLocation>
        <location evidence="1">Membrane</location>
        <topology evidence="1">Multi-pass membrane protein</topology>
    </subcellularLocation>
</comment>
<dbReference type="KEGG" id="ares:IWH25_09425"/>